<feature type="region of interest" description="Disordered" evidence="1">
    <location>
        <begin position="1"/>
        <end position="31"/>
    </location>
</feature>
<keyword evidence="2" id="KW-0496">Mitochondrion</keyword>
<dbReference type="AlphaFoldDB" id="A0A117NJ06"/>
<gene>
    <name evidence="2" type="ORF">ABT39_MTgene534</name>
</gene>
<feature type="compositionally biased region" description="Polar residues" evidence="1">
    <location>
        <begin position="1"/>
        <end position="11"/>
    </location>
</feature>
<dbReference type="EMBL" id="LKAM01000001">
    <property type="protein sequence ID" value="KUM50690.1"/>
    <property type="molecule type" value="Genomic_DNA"/>
</dbReference>
<protein>
    <submittedName>
        <fullName evidence="2">Uncharacterized protein</fullName>
    </submittedName>
</protein>
<sequence>MIVGPTQSRPIRTNKKVDPENPTPLINPELTVNEGPRTQLAFSPGRHRTYSLTNACPYEGPNLPVRRANQNQPCM</sequence>
<name>A0A117NJ06_PICGL</name>
<comment type="caution">
    <text evidence="2">The sequence shown here is derived from an EMBL/GenBank/DDBJ whole genome shotgun (WGS) entry which is preliminary data.</text>
</comment>
<evidence type="ECO:0000256" key="1">
    <source>
        <dbReference type="SAM" id="MobiDB-lite"/>
    </source>
</evidence>
<reference evidence="2" key="1">
    <citation type="journal article" date="2015" name="Genome Biol. Evol.">
        <title>Organellar Genomes of White Spruce (Picea glauca): Assembly and Annotation.</title>
        <authorList>
            <person name="Jackman S.D."/>
            <person name="Warren R.L."/>
            <person name="Gibb E.A."/>
            <person name="Vandervalk B.P."/>
            <person name="Mohamadi H."/>
            <person name="Chu J."/>
            <person name="Raymond A."/>
            <person name="Pleasance S."/>
            <person name="Coope R."/>
            <person name="Wildung M.R."/>
            <person name="Ritland C.E."/>
            <person name="Bousquet J."/>
            <person name="Jones S.J."/>
            <person name="Bohlmann J."/>
            <person name="Birol I."/>
        </authorList>
    </citation>
    <scope>NUCLEOTIDE SEQUENCE [LARGE SCALE GENOMIC DNA]</scope>
    <source>
        <tissue evidence="2">Flushing bud</tissue>
    </source>
</reference>
<evidence type="ECO:0000313" key="2">
    <source>
        <dbReference type="EMBL" id="KUM50690.1"/>
    </source>
</evidence>
<organism evidence="2">
    <name type="scientific">Picea glauca</name>
    <name type="common">White spruce</name>
    <name type="synonym">Pinus glauca</name>
    <dbReference type="NCBI Taxonomy" id="3330"/>
    <lineage>
        <taxon>Eukaryota</taxon>
        <taxon>Viridiplantae</taxon>
        <taxon>Streptophyta</taxon>
        <taxon>Embryophyta</taxon>
        <taxon>Tracheophyta</taxon>
        <taxon>Spermatophyta</taxon>
        <taxon>Pinopsida</taxon>
        <taxon>Pinidae</taxon>
        <taxon>Conifers I</taxon>
        <taxon>Pinales</taxon>
        <taxon>Pinaceae</taxon>
        <taxon>Picea</taxon>
    </lineage>
</organism>
<accession>A0A117NJ06</accession>
<proteinExistence type="predicted"/>
<geneLocation type="mitochondrion" evidence="2"/>